<feature type="region of interest" description="Disordered" evidence="2">
    <location>
        <begin position="150"/>
        <end position="225"/>
    </location>
</feature>
<evidence type="ECO:0000313" key="5">
    <source>
        <dbReference type="Proteomes" id="UP000244309"/>
    </source>
</evidence>
<dbReference type="GeneID" id="37010312"/>
<feature type="compositionally biased region" description="Basic and acidic residues" evidence="2">
    <location>
        <begin position="301"/>
        <end position="319"/>
    </location>
</feature>
<comment type="caution">
    <text evidence="4">The sequence shown here is derived from an EMBL/GenBank/DDBJ whole genome shotgun (WGS) entry which is preliminary data.</text>
</comment>
<protein>
    <recommendedName>
        <fullName evidence="3">CUE domain-containing protein</fullName>
    </recommendedName>
</protein>
<dbReference type="STRING" id="45357.A0A2V1AX90"/>
<dbReference type="PANTHER" id="PTHR16461">
    <property type="entry name" value="TOLL-INTERACTING PROTEIN"/>
    <property type="match status" value="1"/>
</dbReference>
<feature type="domain" description="CUE" evidence="3">
    <location>
        <begin position="105"/>
        <end position="148"/>
    </location>
</feature>
<dbReference type="InterPro" id="IPR003892">
    <property type="entry name" value="CUE"/>
</dbReference>
<dbReference type="SMART" id="SM00546">
    <property type="entry name" value="CUE"/>
    <property type="match status" value="1"/>
</dbReference>
<feature type="compositionally biased region" description="Polar residues" evidence="2">
    <location>
        <begin position="284"/>
        <end position="296"/>
    </location>
</feature>
<dbReference type="GO" id="GO:0031624">
    <property type="term" value="F:ubiquitin conjugating enzyme binding"/>
    <property type="evidence" value="ECO:0007669"/>
    <property type="project" value="TreeGrafter"/>
</dbReference>
<dbReference type="InterPro" id="IPR009060">
    <property type="entry name" value="UBA-like_sf"/>
</dbReference>
<accession>A0A2V1AX90</accession>
<dbReference type="GO" id="GO:0005737">
    <property type="term" value="C:cytoplasm"/>
    <property type="evidence" value="ECO:0007669"/>
    <property type="project" value="TreeGrafter"/>
</dbReference>
<dbReference type="AlphaFoldDB" id="A0A2V1AX90"/>
<feature type="compositionally biased region" description="Basic and acidic residues" evidence="2">
    <location>
        <begin position="174"/>
        <end position="189"/>
    </location>
</feature>
<gene>
    <name evidence="4" type="ORF">CXQ85_004982</name>
</gene>
<evidence type="ECO:0000259" key="3">
    <source>
        <dbReference type="PROSITE" id="PS51140"/>
    </source>
</evidence>
<feature type="compositionally biased region" description="Basic and acidic residues" evidence="2">
    <location>
        <begin position="19"/>
        <end position="37"/>
    </location>
</feature>
<name>A0A2V1AX90_9ASCO</name>
<evidence type="ECO:0000256" key="2">
    <source>
        <dbReference type="SAM" id="MobiDB-lite"/>
    </source>
</evidence>
<organism evidence="4 5">
    <name type="scientific">Candidozyma haemuli</name>
    <dbReference type="NCBI Taxonomy" id="45357"/>
    <lineage>
        <taxon>Eukaryota</taxon>
        <taxon>Fungi</taxon>
        <taxon>Dikarya</taxon>
        <taxon>Ascomycota</taxon>
        <taxon>Saccharomycotina</taxon>
        <taxon>Pichiomycetes</taxon>
        <taxon>Metschnikowiaceae</taxon>
        <taxon>Candidozyma</taxon>
    </lineage>
</organism>
<feature type="region of interest" description="Disordered" evidence="2">
    <location>
        <begin position="238"/>
        <end position="355"/>
    </location>
</feature>
<feature type="compositionally biased region" description="Basic and acidic residues" evidence="2">
    <location>
        <begin position="47"/>
        <end position="84"/>
    </location>
</feature>
<dbReference type="Proteomes" id="UP000244309">
    <property type="component" value="Unassembled WGS sequence"/>
</dbReference>
<dbReference type="RefSeq" id="XP_025343354.1">
    <property type="nucleotide sequence ID" value="XM_025488587.1"/>
</dbReference>
<keyword evidence="1" id="KW-0833">Ubl conjugation pathway</keyword>
<dbReference type="SUPFAM" id="SSF46934">
    <property type="entry name" value="UBA-like"/>
    <property type="match status" value="1"/>
</dbReference>
<dbReference type="Pfam" id="PF02845">
    <property type="entry name" value="CUE"/>
    <property type="match status" value="1"/>
</dbReference>
<keyword evidence="5" id="KW-1185">Reference proteome</keyword>
<dbReference type="PROSITE" id="PS51140">
    <property type="entry name" value="CUE"/>
    <property type="match status" value="1"/>
</dbReference>
<dbReference type="EMBL" id="PKFO01000008">
    <property type="protein sequence ID" value="PVH22414.1"/>
    <property type="molecule type" value="Genomic_DNA"/>
</dbReference>
<reference evidence="4 5" key="1">
    <citation type="submission" date="2017-12" db="EMBL/GenBank/DDBJ databases">
        <title>Genome Sequence of a Multidrug-Resistant Candida haemulonii Isolate from a Patient with Chronic Leg Ulcers in Israel.</title>
        <authorList>
            <person name="Chow N.A."/>
            <person name="Gade L."/>
            <person name="Batra D."/>
            <person name="Rowe L.A."/>
            <person name="Ben-Ami R."/>
            <person name="Loparev V.N."/>
            <person name="Litvintseva A.P."/>
        </authorList>
    </citation>
    <scope>NUCLEOTIDE SEQUENCE [LARGE SCALE GENOMIC DNA]</scope>
    <source>
        <strain evidence="4 5">B11899</strain>
    </source>
</reference>
<feature type="region of interest" description="Disordered" evidence="2">
    <location>
        <begin position="1"/>
        <end position="114"/>
    </location>
</feature>
<evidence type="ECO:0000256" key="1">
    <source>
        <dbReference type="ARBA" id="ARBA00022786"/>
    </source>
</evidence>
<proteinExistence type="predicted"/>
<dbReference type="OrthoDB" id="9942608at2759"/>
<evidence type="ECO:0000313" key="4">
    <source>
        <dbReference type="EMBL" id="PVH22414.1"/>
    </source>
</evidence>
<sequence>MAKDKLSVASTTPVDLDDDTKPGKDTSKETSKDSAKDEVDEEEDKESEVKEESESKKEEEVKKTEESKDTKKDEEEKEEEESKSKSSAADATEDVPPPPARPVSPLSRVRKDLQDAFPDIEEKYIQAVLIASQGQPDPAFSALLYLSDPSYVPDVNASAPPPVPPKQELTDDELLARKLQKEFEREDRRRRAHSRKKNAPPPGDESPDEIDQLKESFTQGFEEAKSTINGWVSGLSKKFSQENNKNDGQKRNQSPKLFGALGGSSFNQNQRAKRFDEDPEILSSDFNNQVNLQDDTPPSLPKREQKREQKGEQKEEHKWQPLNSDVPVASDSFLVTDSEDEDPSIAGTPATGAKK</sequence>
<dbReference type="PANTHER" id="PTHR16461:SF5">
    <property type="entry name" value="TOLL-INTERACTING PROTEIN"/>
    <property type="match status" value="1"/>
</dbReference>
<dbReference type="GO" id="GO:0006511">
    <property type="term" value="P:ubiquitin-dependent protein catabolic process"/>
    <property type="evidence" value="ECO:0007669"/>
    <property type="project" value="TreeGrafter"/>
</dbReference>
<dbReference type="VEuPathDB" id="FungiDB:CXQ85_004982"/>
<dbReference type="FunFam" id="1.10.8.10:FF:000064">
    <property type="entry name" value="Similar to CUE domain-containing protein"/>
    <property type="match status" value="1"/>
</dbReference>
<dbReference type="GO" id="GO:0043130">
    <property type="term" value="F:ubiquitin binding"/>
    <property type="evidence" value="ECO:0007669"/>
    <property type="project" value="InterPro"/>
</dbReference>
<dbReference type="Gene3D" id="1.10.8.10">
    <property type="entry name" value="DNA helicase RuvA subunit, C-terminal domain"/>
    <property type="match status" value="1"/>
</dbReference>